<dbReference type="RefSeq" id="WP_075128614.1">
    <property type="nucleotide sequence ID" value="NZ_MSIE01000055.1"/>
</dbReference>
<keyword evidence="2" id="KW-1185">Reference proteome</keyword>
<organism evidence="1 2">
    <name type="scientific">Actinophytocola xanthii</name>
    <dbReference type="NCBI Taxonomy" id="1912961"/>
    <lineage>
        <taxon>Bacteria</taxon>
        <taxon>Bacillati</taxon>
        <taxon>Actinomycetota</taxon>
        <taxon>Actinomycetes</taxon>
        <taxon>Pseudonocardiales</taxon>
        <taxon>Pseudonocardiaceae</taxon>
    </lineage>
</organism>
<accession>A0A1Q8CGP5</accession>
<comment type="caution">
    <text evidence="1">The sequence shown here is derived from an EMBL/GenBank/DDBJ whole genome shotgun (WGS) entry which is preliminary data.</text>
</comment>
<name>A0A1Q8CGP5_9PSEU</name>
<gene>
    <name evidence="1" type="ORF">BU204_27225</name>
</gene>
<reference evidence="1 2" key="1">
    <citation type="submission" date="2016-12" db="EMBL/GenBank/DDBJ databases">
        <title>The draft genome sequence of Actinophytocola sp. 11-183.</title>
        <authorList>
            <person name="Wang W."/>
            <person name="Yuan L."/>
        </authorList>
    </citation>
    <scope>NUCLEOTIDE SEQUENCE [LARGE SCALE GENOMIC DNA]</scope>
    <source>
        <strain evidence="1 2">11-183</strain>
    </source>
</reference>
<protein>
    <submittedName>
        <fullName evidence="1">Uncharacterized protein</fullName>
    </submittedName>
</protein>
<dbReference type="Proteomes" id="UP000185596">
    <property type="component" value="Unassembled WGS sequence"/>
</dbReference>
<proteinExistence type="predicted"/>
<evidence type="ECO:0000313" key="1">
    <source>
        <dbReference type="EMBL" id="OLF13490.1"/>
    </source>
</evidence>
<sequence length="84" mass="9239">MYQPGKQYGIWLVGQPVTTVPGVVFLAAIHTEPVEGIPNFSWARNAACHLARERLRADGRGGTVAYAVIRHDSVAVFEDFGDER</sequence>
<evidence type="ECO:0000313" key="2">
    <source>
        <dbReference type="Proteomes" id="UP000185596"/>
    </source>
</evidence>
<dbReference type="EMBL" id="MSIE01000055">
    <property type="protein sequence ID" value="OLF13490.1"/>
    <property type="molecule type" value="Genomic_DNA"/>
</dbReference>
<dbReference type="AlphaFoldDB" id="A0A1Q8CGP5"/>